<keyword evidence="1" id="KW-1133">Transmembrane helix</keyword>
<dbReference type="Pfam" id="PF03168">
    <property type="entry name" value="LEA_2"/>
    <property type="match status" value="1"/>
</dbReference>
<comment type="caution">
    <text evidence="3">The sequence shown here is derived from an EMBL/GenBank/DDBJ whole genome shotgun (WGS) entry which is preliminary data.</text>
</comment>
<dbReference type="SUPFAM" id="SSF117070">
    <property type="entry name" value="LEA14-like"/>
    <property type="match status" value="1"/>
</dbReference>
<accession>A0A9W7ISI0</accession>
<evidence type="ECO:0000313" key="4">
    <source>
        <dbReference type="Proteomes" id="UP001165190"/>
    </source>
</evidence>
<dbReference type="PANTHER" id="PTHR31852">
    <property type="entry name" value="LATE EMBRYOGENESIS ABUNDANT (LEA) HYDROXYPROLINE-RICH GLYCOPROTEIN FAMILY"/>
    <property type="match status" value="1"/>
</dbReference>
<dbReference type="Gene3D" id="2.60.40.1820">
    <property type="match status" value="1"/>
</dbReference>
<dbReference type="InterPro" id="IPR055301">
    <property type="entry name" value="Lea14-like_2"/>
</dbReference>
<dbReference type="EMBL" id="BSYR01000035">
    <property type="protein sequence ID" value="GMJ01850.1"/>
    <property type="molecule type" value="Genomic_DNA"/>
</dbReference>
<keyword evidence="1" id="KW-0472">Membrane</keyword>
<dbReference type="Proteomes" id="UP001165190">
    <property type="component" value="Unassembled WGS sequence"/>
</dbReference>
<sequence length="206" mass="22573">MEGIEQVSVTKQRRKTCRCRCLTVASVLLGLLFLISIILLILAFTVFKAKQPTTKLLSAGLDGVSPRISFPVINIQFNITLHLQLLVENPNRASFKHGPGKSLLWYQGNQFGEADIPPGNIPATGSSTFSSRLVLQVDEVASNITALVDDVLDGEVVVVSRTRIPGRVAFLKLFKKHALVTSECQFTIALVALKIQTQKCKTKSKL</sequence>
<dbReference type="OrthoDB" id="1910624at2759"/>
<proteinExistence type="predicted"/>
<evidence type="ECO:0000313" key="3">
    <source>
        <dbReference type="EMBL" id="GMJ01850.1"/>
    </source>
</evidence>
<keyword evidence="1" id="KW-0812">Transmembrane</keyword>
<evidence type="ECO:0000259" key="2">
    <source>
        <dbReference type="Pfam" id="PF03168"/>
    </source>
</evidence>
<organism evidence="3 4">
    <name type="scientific">Hibiscus trionum</name>
    <name type="common">Flower of an hour</name>
    <dbReference type="NCBI Taxonomy" id="183268"/>
    <lineage>
        <taxon>Eukaryota</taxon>
        <taxon>Viridiplantae</taxon>
        <taxon>Streptophyta</taxon>
        <taxon>Embryophyta</taxon>
        <taxon>Tracheophyta</taxon>
        <taxon>Spermatophyta</taxon>
        <taxon>Magnoliopsida</taxon>
        <taxon>eudicotyledons</taxon>
        <taxon>Gunneridae</taxon>
        <taxon>Pentapetalae</taxon>
        <taxon>rosids</taxon>
        <taxon>malvids</taxon>
        <taxon>Malvales</taxon>
        <taxon>Malvaceae</taxon>
        <taxon>Malvoideae</taxon>
        <taxon>Hibiscus</taxon>
    </lineage>
</organism>
<protein>
    <recommendedName>
        <fullName evidence="2">Late embryogenesis abundant protein LEA-2 subgroup domain-containing protein</fullName>
    </recommendedName>
</protein>
<name>A0A9W7ISI0_HIBTR</name>
<evidence type="ECO:0000256" key="1">
    <source>
        <dbReference type="SAM" id="Phobius"/>
    </source>
</evidence>
<feature type="transmembrane region" description="Helical" evidence="1">
    <location>
        <begin position="21"/>
        <end position="47"/>
    </location>
</feature>
<reference evidence="3" key="1">
    <citation type="submission" date="2023-05" db="EMBL/GenBank/DDBJ databases">
        <title>Genome and transcriptome analyses reveal genes involved in the formation of fine ridges on petal epidermal cells in Hibiscus trionum.</title>
        <authorList>
            <person name="Koshimizu S."/>
            <person name="Masuda S."/>
            <person name="Ishii T."/>
            <person name="Shirasu K."/>
            <person name="Hoshino A."/>
            <person name="Arita M."/>
        </authorList>
    </citation>
    <scope>NUCLEOTIDE SEQUENCE</scope>
    <source>
        <strain evidence="3">Hamamatsu line</strain>
    </source>
</reference>
<dbReference type="AlphaFoldDB" id="A0A9W7ISI0"/>
<keyword evidence="4" id="KW-1185">Reference proteome</keyword>
<gene>
    <name evidence="3" type="ORF">HRI_003854200</name>
</gene>
<feature type="domain" description="Late embryogenesis abundant protein LEA-2 subgroup" evidence="2">
    <location>
        <begin position="85"/>
        <end position="179"/>
    </location>
</feature>
<dbReference type="InterPro" id="IPR004864">
    <property type="entry name" value="LEA_2"/>
</dbReference>